<dbReference type="NCBIfam" id="NF007695">
    <property type="entry name" value="PRK10376.1"/>
    <property type="match status" value="1"/>
</dbReference>
<dbReference type="InterPro" id="IPR023210">
    <property type="entry name" value="NADP_OxRdtase_dom"/>
</dbReference>
<evidence type="ECO:0000256" key="1">
    <source>
        <dbReference type="ARBA" id="ARBA00023002"/>
    </source>
</evidence>
<dbReference type="InterPro" id="IPR050791">
    <property type="entry name" value="Aldo-Keto_reductase"/>
</dbReference>
<gene>
    <name evidence="3" type="ORF">GCM10022255_045630</name>
</gene>
<evidence type="ECO:0000313" key="3">
    <source>
        <dbReference type="EMBL" id="GAA4251765.1"/>
    </source>
</evidence>
<feature type="domain" description="NADP-dependent oxidoreductase" evidence="2">
    <location>
        <begin position="265"/>
        <end position="312"/>
    </location>
</feature>
<reference evidence="4" key="1">
    <citation type="journal article" date="2019" name="Int. J. Syst. Evol. Microbiol.">
        <title>The Global Catalogue of Microorganisms (GCM) 10K type strain sequencing project: providing services to taxonomists for standard genome sequencing and annotation.</title>
        <authorList>
            <consortium name="The Broad Institute Genomics Platform"/>
            <consortium name="The Broad Institute Genome Sequencing Center for Infectious Disease"/>
            <person name="Wu L."/>
            <person name="Ma J."/>
        </authorList>
    </citation>
    <scope>NUCLEOTIDE SEQUENCE [LARGE SCALE GENOMIC DNA]</scope>
    <source>
        <strain evidence="4">JCM 17441</strain>
    </source>
</reference>
<comment type="caution">
    <text evidence="3">The sequence shown here is derived from an EMBL/GenBank/DDBJ whole genome shotgun (WGS) entry which is preliminary data.</text>
</comment>
<keyword evidence="1" id="KW-0560">Oxidoreductase</keyword>
<dbReference type="Proteomes" id="UP001500620">
    <property type="component" value="Unassembled WGS sequence"/>
</dbReference>
<dbReference type="Pfam" id="PF00248">
    <property type="entry name" value="Aldo_ket_red"/>
    <property type="match status" value="2"/>
</dbReference>
<dbReference type="PANTHER" id="PTHR43625:SF40">
    <property type="entry name" value="ALDO-KETO REDUCTASE YAKC [NADP(+)]"/>
    <property type="match status" value="1"/>
</dbReference>
<name>A0ABP8DB42_9ACTN</name>
<dbReference type="PANTHER" id="PTHR43625">
    <property type="entry name" value="AFLATOXIN B1 ALDEHYDE REDUCTASE"/>
    <property type="match status" value="1"/>
</dbReference>
<protein>
    <submittedName>
        <fullName evidence="3">Aldo/keto reductase</fullName>
    </submittedName>
</protein>
<dbReference type="InterPro" id="IPR036812">
    <property type="entry name" value="NAD(P)_OxRdtase_dom_sf"/>
</dbReference>
<evidence type="ECO:0000259" key="2">
    <source>
        <dbReference type="Pfam" id="PF00248"/>
    </source>
</evidence>
<dbReference type="Gene3D" id="3.20.20.100">
    <property type="entry name" value="NADP-dependent oxidoreductase domain"/>
    <property type="match status" value="1"/>
</dbReference>
<dbReference type="SUPFAM" id="SSF51430">
    <property type="entry name" value="NAD(P)-linked oxidoreductase"/>
    <property type="match status" value="1"/>
</dbReference>
<keyword evidence="4" id="KW-1185">Reference proteome</keyword>
<feature type="domain" description="NADP-dependent oxidoreductase" evidence="2">
    <location>
        <begin position="52"/>
        <end position="247"/>
    </location>
</feature>
<proteinExistence type="predicted"/>
<evidence type="ECO:0000313" key="4">
    <source>
        <dbReference type="Proteomes" id="UP001500620"/>
    </source>
</evidence>
<organism evidence="3 4">
    <name type="scientific">Dactylosporangium darangshiense</name>
    <dbReference type="NCBI Taxonomy" id="579108"/>
    <lineage>
        <taxon>Bacteria</taxon>
        <taxon>Bacillati</taxon>
        <taxon>Actinomycetota</taxon>
        <taxon>Actinomycetes</taxon>
        <taxon>Micromonosporales</taxon>
        <taxon>Micromonosporaceae</taxon>
        <taxon>Dactylosporangium</taxon>
    </lineage>
</organism>
<dbReference type="EMBL" id="BAABAT010000012">
    <property type="protein sequence ID" value="GAA4251765.1"/>
    <property type="molecule type" value="Genomic_DNA"/>
</dbReference>
<dbReference type="RefSeq" id="WP_345129146.1">
    <property type="nucleotide sequence ID" value="NZ_BAABAT010000012.1"/>
</dbReference>
<sequence length="322" mass="34887">MSTAFLILERVRLDLGIGSQNTFRSNEQESAVTYTIDVAGFHTLGPWRVRRVGYGAMQLSGDNVFGPPRDRDEALRVLRAAVDAGVDHIDTAQFYGPRVVNELIREALHPYPAGLAIVSKVGARRDTAGAVLRFDDADQLRYDIEQNLTTLGVDRLAAVNLRLMDDSVPGARFDAQLASLVRAREEGLIDGVGLSNISADHLLRALDQTGIVCVQNLFNLADQRSAAVLKLCIDRDIAFAPFFPLGQWRGLRSHPVLAATGGRLHATPAQIALSWLLDLAPNILLIPGTRTRTHLAENLASASVELDDAARADLAAAFPAGR</sequence>
<dbReference type="CDD" id="cd19088">
    <property type="entry name" value="AKR_AKR13B1"/>
    <property type="match status" value="1"/>
</dbReference>
<accession>A0ABP8DB42</accession>